<dbReference type="GO" id="GO:0000976">
    <property type="term" value="F:transcription cis-regulatory region binding"/>
    <property type="evidence" value="ECO:0007669"/>
    <property type="project" value="TreeGrafter"/>
</dbReference>
<dbReference type="PANTHER" id="PTHR30055">
    <property type="entry name" value="HTH-TYPE TRANSCRIPTIONAL REGULATOR RUTR"/>
    <property type="match status" value="1"/>
</dbReference>
<reference evidence="6 7" key="1">
    <citation type="submission" date="2020-08" db="EMBL/GenBank/DDBJ databases">
        <title>Sequencing the genomes of 1000 actinobacteria strains.</title>
        <authorList>
            <person name="Klenk H.-P."/>
        </authorList>
    </citation>
    <scope>NUCLEOTIDE SEQUENCE [LARGE SCALE GENOMIC DNA]</scope>
    <source>
        <strain evidence="6 7">DSM 102030</strain>
    </source>
</reference>
<evidence type="ECO:0000256" key="4">
    <source>
        <dbReference type="PROSITE-ProRule" id="PRU00335"/>
    </source>
</evidence>
<keyword evidence="1" id="KW-0805">Transcription regulation</keyword>
<dbReference type="Pfam" id="PF16859">
    <property type="entry name" value="TetR_C_11"/>
    <property type="match status" value="1"/>
</dbReference>
<dbReference type="PROSITE" id="PS50977">
    <property type="entry name" value="HTH_TETR_2"/>
    <property type="match status" value="1"/>
</dbReference>
<keyword evidence="2 4" id="KW-0238">DNA-binding</keyword>
<keyword evidence="7" id="KW-1185">Reference proteome</keyword>
<evidence type="ECO:0000313" key="7">
    <source>
        <dbReference type="Proteomes" id="UP000523007"/>
    </source>
</evidence>
<keyword evidence="3" id="KW-0804">Transcription</keyword>
<proteinExistence type="predicted"/>
<dbReference type="SUPFAM" id="SSF48498">
    <property type="entry name" value="Tetracyclin repressor-like, C-terminal domain"/>
    <property type="match status" value="1"/>
</dbReference>
<dbReference type="Gene3D" id="1.10.357.10">
    <property type="entry name" value="Tetracycline Repressor, domain 2"/>
    <property type="match status" value="1"/>
</dbReference>
<sequence length="212" mass="23488">MDHEPRRRRRGAALEEAIFAAVRTQLDESGYANLSMTSVAECAGTSKPVLYRRWPSRARLVYAAVAHGHRTVAGPADTGALRGDLVALMETLVRRARWWRPDTIWGLLADSADDPELLREIRESLLEPRERSWMEEILTRAAGRGEIAPGGRSTRQLDLPSELLRSEYLLHGGIGGSTVAEIVDEILLPLLTAPTCSGRNPLRQPPRDGEHV</sequence>
<dbReference type="InterPro" id="IPR009057">
    <property type="entry name" value="Homeodomain-like_sf"/>
</dbReference>
<dbReference type="Proteomes" id="UP000523007">
    <property type="component" value="Unassembled WGS sequence"/>
</dbReference>
<evidence type="ECO:0000259" key="5">
    <source>
        <dbReference type="PROSITE" id="PS50977"/>
    </source>
</evidence>
<evidence type="ECO:0000256" key="2">
    <source>
        <dbReference type="ARBA" id="ARBA00023125"/>
    </source>
</evidence>
<gene>
    <name evidence="6" type="ORF">F4561_003393</name>
</gene>
<dbReference type="AlphaFoldDB" id="A0A7W7RJ72"/>
<protein>
    <submittedName>
        <fullName evidence="6">AcrR family transcriptional regulator</fullName>
    </submittedName>
</protein>
<accession>A0A7W7RJ72</accession>
<dbReference type="InterPro" id="IPR011075">
    <property type="entry name" value="TetR_C"/>
</dbReference>
<dbReference type="InterPro" id="IPR050109">
    <property type="entry name" value="HTH-type_TetR-like_transc_reg"/>
</dbReference>
<feature type="domain" description="HTH tetR-type" evidence="5">
    <location>
        <begin position="12"/>
        <end position="72"/>
    </location>
</feature>
<organism evidence="6 7">
    <name type="scientific">Lipingzhangella halophila</name>
    <dbReference type="NCBI Taxonomy" id="1783352"/>
    <lineage>
        <taxon>Bacteria</taxon>
        <taxon>Bacillati</taxon>
        <taxon>Actinomycetota</taxon>
        <taxon>Actinomycetes</taxon>
        <taxon>Streptosporangiales</taxon>
        <taxon>Nocardiopsidaceae</taxon>
        <taxon>Lipingzhangella</taxon>
    </lineage>
</organism>
<evidence type="ECO:0000256" key="3">
    <source>
        <dbReference type="ARBA" id="ARBA00023163"/>
    </source>
</evidence>
<dbReference type="PANTHER" id="PTHR30055:SF149">
    <property type="entry name" value="TETR-FAMILY TRANSCRIPTIONAL REGULATOR"/>
    <property type="match status" value="1"/>
</dbReference>
<evidence type="ECO:0000313" key="6">
    <source>
        <dbReference type="EMBL" id="MBB4932573.1"/>
    </source>
</evidence>
<dbReference type="EMBL" id="JACHJT010000001">
    <property type="protein sequence ID" value="MBB4932573.1"/>
    <property type="molecule type" value="Genomic_DNA"/>
</dbReference>
<dbReference type="GO" id="GO:0003700">
    <property type="term" value="F:DNA-binding transcription factor activity"/>
    <property type="evidence" value="ECO:0007669"/>
    <property type="project" value="TreeGrafter"/>
</dbReference>
<dbReference type="InterPro" id="IPR001647">
    <property type="entry name" value="HTH_TetR"/>
</dbReference>
<feature type="DNA-binding region" description="H-T-H motif" evidence="4">
    <location>
        <begin position="35"/>
        <end position="54"/>
    </location>
</feature>
<dbReference type="RefSeq" id="WP_184580095.1">
    <property type="nucleotide sequence ID" value="NZ_JACHJT010000001.1"/>
</dbReference>
<dbReference type="Pfam" id="PF00440">
    <property type="entry name" value="TetR_N"/>
    <property type="match status" value="1"/>
</dbReference>
<dbReference type="InterPro" id="IPR036271">
    <property type="entry name" value="Tet_transcr_reg_TetR-rel_C_sf"/>
</dbReference>
<comment type="caution">
    <text evidence="6">The sequence shown here is derived from an EMBL/GenBank/DDBJ whole genome shotgun (WGS) entry which is preliminary data.</text>
</comment>
<dbReference type="Gene3D" id="1.10.10.60">
    <property type="entry name" value="Homeodomain-like"/>
    <property type="match status" value="1"/>
</dbReference>
<name>A0A7W7RJ72_9ACTN</name>
<evidence type="ECO:0000256" key="1">
    <source>
        <dbReference type="ARBA" id="ARBA00023015"/>
    </source>
</evidence>
<dbReference type="SUPFAM" id="SSF46689">
    <property type="entry name" value="Homeodomain-like"/>
    <property type="match status" value="1"/>
</dbReference>